<reference evidence="3 4" key="1">
    <citation type="journal article" date="2012" name="Eukaryot. Cell">
        <title>Draft genome sequence of Wickerhamomyces ciferrii NRRL Y-1031 F-60-10.</title>
        <authorList>
            <person name="Schneider J."/>
            <person name="Andrea H."/>
            <person name="Blom J."/>
            <person name="Jaenicke S."/>
            <person name="Ruckert C."/>
            <person name="Schorsch C."/>
            <person name="Szczepanowski R."/>
            <person name="Farwick M."/>
            <person name="Goesmann A."/>
            <person name="Puhler A."/>
            <person name="Schaffer S."/>
            <person name="Tauch A."/>
            <person name="Kohler T."/>
            <person name="Brinkrolf K."/>
        </authorList>
    </citation>
    <scope>NUCLEOTIDE SEQUENCE [LARGE SCALE GENOMIC DNA]</scope>
    <source>
        <strain evidence="4">ATCC 14091 / BCRC 22168 / CBS 111 / JCM 3599 / NBRC 0793 / NRRL Y-1031 F-60-10</strain>
    </source>
</reference>
<dbReference type="PANTHER" id="PTHR13138:SF3">
    <property type="entry name" value="CD2 ANTIGEN CYTOPLASMIC TAIL-BINDING PROTEIN 2"/>
    <property type="match status" value="1"/>
</dbReference>
<dbReference type="AlphaFoldDB" id="K0KLZ9"/>
<dbReference type="InParanoid" id="K0KLZ9"/>
<dbReference type="InterPro" id="IPR039905">
    <property type="entry name" value="CD2BP2/Lin1"/>
</dbReference>
<protein>
    <submittedName>
        <fullName evidence="3">Midasin</fullName>
    </submittedName>
</protein>
<dbReference type="Gene3D" id="3.30.1490.40">
    <property type="match status" value="1"/>
</dbReference>
<dbReference type="PANTHER" id="PTHR13138">
    <property type="entry name" value="PROTEIN LIN1"/>
    <property type="match status" value="1"/>
</dbReference>
<feature type="region of interest" description="Disordered" evidence="1">
    <location>
        <begin position="1"/>
        <end position="171"/>
    </location>
</feature>
<evidence type="ECO:0000313" key="4">
    <source>
        <dbReference type="Proteomes" id="UP000009328"/>
    </source>
</evidence>
<evidence type="ECO:0000259" key="2">
    <source>
        <dbReference type="PROSITE" id="PS50829"/>
    </source>
</evidence>
<gene>
    <name evidence="3" type="primary">MDN6</name>
    <name evidence="3" type="ORF">BN7_1698</name>
</gene>
<keyword evidence="4" id="KW-1185">Reference proteome</keyword>
<dbReference type="InterPro" id="IPR035445">
    <property type="entry name" value="GYF-like_dom_sf"/>
</dbReference>
<dbReference type="Proteomes" id="UP000009328">
    <property type="component" value="Unassembled WGS sequence"/>
</dbReference>
<comment type="caution">
    <text evidence="3">The sequence shown here is derived from an EMBL/GenBank/DDBJ whole genome shotgun (WGS) entry which is preliminary data.</text>
</comment>
<feature type="compositionally biased region" description="Low complexity" evidence="1">
    <location>
        <begin position="350"/>
        <end position="360"/>
    </location>
</feature>
<dbReference type="EMBL" id="CAIF01000039">
    <property type="protein sequence ID" value="CCH42153.1"/>
    <property type="molecule type" value="Genomic_DNA"/>
</dbReference>
<dbReference type="SMART" id="SM00444">
    <property type="entry name" value="GYF"/>
    <property type="match status" value="1"/>
</dbReference>
<dbReference type="GO" id="GO:0005682">
    <property type="term" value="C:U5 snRNP"/>
    <property type="evidence" value="ECO:0007669"/>
    <property type="project" value="InterPro"/>
</dbReference>
<dbReference type="PROSITE" id="PS50829">
    <property type="entry name" value="GYF"/>
    <property type="match status" value="1"/>
</dbReference>
<dbReference type="STRING" id="1206466.K0KLZ9"/>
<accession>K0KLZ9</accession>
<proteinExistence type="predicted"/>
<dbReference type="eggNOG" id="KOG2950">
    <property type="taxonomic scope" value="Eukaryota"/>
</dbReference>
<organism evidence="3 4">
    <name type="scientific">Wickerhamomyces ciferrii (strain ATCC 14091 / BCRC 22168 / CBS 111 / JCM 3599 / NBRC 0793 / NRRL Y-1031 F-60-10)</name>
    <name type="common">Yeast</name>
    <name type="synonym">Pichia ciferrii</name>
    <dbReference type="NCBI Taxonomy" id="1206466"/>
    <lineage>
        <taxon>Eukaryota</taxon>
        <taxon>Fungi</taxon>
        <taxon>Dikarya</taxon>
        <taxon>Ascomycota</taxon>
        <taxon>Saccharomycotina</taxon>
        <taxon>Saccharomycetes</taxon>
        <taxon>Phaffomycetales</taxon>
        <taxon>Wickerhamomycetaceae</taxon>
        <taxon>Wickerhamomyces</taxon>
    </lineage>
</organism>
<name>K0KLZ9_WICCF</name>
<feature type="domain" description="GYF" evidence="2">
    <location>
        <begin position="363"/>
        <end position="411"/>
    </location>
</feature>
<evidence type="ECO:0000313" key="3">
    <source>
        <dbReference type="EMBL" id="CCH42153.1"/>
    </source>
</evidence>
<dbReference type="HOGENOM" id="CLU_024456_0_0_1"/>
<dbReference type="SUPFAM" id="SSF55277">
    <property type="entry name" value="GYF domain"/>
    <property type="match status" value="1"/>
</dbReference>
<feature type="compositionally biased region" description="Basic and acidic residues" evidence="1">
    <location>
        <begin position="104"/>
        <end position="128"/>
    </location>
</feature>
<dbReference type="Pfam" id="PF02213">
    <property type="entry name" value="GYF"/>
    <property type="match status" value="1"/>
</dbReference>
<dbReference type="FunCoup" id="K0KLZ9">
    <property type="interactions" value="692"/>
</dbReference>
<sequence>MSDNFIIDETNPLRLKRTHHEESDDDQDDETQLLNQDIEGNKKRRFQKPNKVDVSQYNDDSSDEDYEKQEDVKPKEDTNAKDDSDSDMFASDDEEENENDKNDDDDKPKVKHSKIEFMDIKDFEKEAEIDQDEVNNNNHEEDESDEEETKPIDDYYYDQESSHSNNLPKHEPKIDAFNLRAEQSEGRFDIDGNFIRGESSEDEQDNQWLDGLKKKDIQKAKAAQLKRQELSKQKKEVNDEKLTEDLLFELIGELDPVETPLEALQRLNKGSKKQNRYKKFKLSEEEQETQRIKKEKVLKITSLAEKLIEHGVTDIYELEKESIMLRYKQESGKNYIKPQKEQKDIKESTSTDTATSTTSTTSPVQWEFRWVGDDKIHGPYGSNEMNYWKSNYFQNNVEIRKFGTSDFIHINKIDKF</sequence>
<feature type="compositionally biased region" description="Acidic residues" evidence="1">
    <location>
        <begin position="84"/>
        <end position="103"/>
    </location>
</feature>
<feature type="compositionally biased region" description="Basic and acidic residues" evidence="1">
    <location>
        <begin position="69"/>
        <end position="83"/>
    </location>
</feature>
<feature type="compositionally biased region" description="Basic and acidic residues" evidence="1">
    <location>
        <begin position="338"/>
        <end position="349"/>
    </location>
</feature>
<feature type="region of interest" description="Disordered" evidence="1">
    <location>
        <begin position="336"/>
        <end position="360"/>
    </location>
</feature>
<dbReference type="InterPro" id="IPR003169">
    <property type="entry name" value="GYF"/>
</dbReference>
<evidence type="ECO:0000256" key="1">
    <source>
        <dbReference type="SAM" id="MobiDB-lite"/>
    </source>
</evidence>